<evidence type="ECO:0000313" key="7">
    <source>
        <dbReference type="Proteomes" id="UP000274097"/>
    </source>
</evidence>
<dbReference type="Pfam" id="PF07729">
    <property type="entry name" value="FCD"/>
    <property type="match status" value="1"/>
</dbReference>
<dbReference type="PANTHER" id="PTHR43537:SF24">
    <property type="entry name" value="GLUCONATE OPERON TRANSCRIPTIONAL REPRESSOR"/>
    <property type="match status" value="1"/>
</dbReference>
<dbReference type="Proteomes" id="UP000278036">
    <property type="component" value="Unassembled WGS sequence"/>
</dbReference>
<dbReference type="Gene3D" id="1.10.10.10">
    <property type="entry name" value="Winged helix-like DNA-binding domain superfamily/Winged helix DNA-binding domain"/>
    <property type="match status" value="1"/>
</dbReference>
<comment type="caution">
    <text evidence="5">The sequence shown here is derived from an EMBL/GenBank/DDBJ whole genome shotgun (WGS) entry which is preliminary data.</text>
</comment>
<evidence type="ECO:0000313" key="6">
    <source>
        <dbReference type="EMBL" id="RMI19635.1"/>
    </source>
</evidence>
<keyword evidence="7" id="KW-1185">Reference proteome</keyword>
<reference evidence="5 8" key="1">
    <citation type="submission" date="2018-09" db="EMBL/GenBank/DDBJ databases">
        <title>Roseomonas sp. nov., isolated from feces of Tibetan antelopes in the Qinghai-Tibet plateau, China.</title>
        <authorList>
            <person name="Tian Z."/>
        </authorList>
    </citation>
    <scope>NUCLEOTIDE SEQUENCE [LARGE SCALE GENOMIC DNA]</scope>
    <source>
        <strain evidence="6 7">Z23</strain>
        <strain evidence="5 8">Z24</strain>
    </source>
</reference>
<dbReference type="EMBL" id="RFLX01000017">
    <property type="protein sequence ID" value="RMI19635.1"/>
    <property type="molecule type" value="Genomic_DNA"/>
</dbReference>
<feature type="domain" description="HTH gntR-type" evidence="4">
    <location>
        <begin position="15"/>
        <end position="82"/>
    </location>
</feature>
<dbReference type="GO" id="GO:0003700">
    <property type="term" value="F:DNA-binding transcription factor activity"/>
    <property type="evidence" value="ECO:0007669"/>
    <property type="project" value="InterPro"/>
</dbReference>
<dbReference type="CDD" id="cd07377">
    <property type="entry name" value="WHTH_GntR"/>
    <property type="match status" value="1"/>
</dbReference>
<dbReference type="AlphaFoldDB" id="A0A3A9JFU8"/>
<dbReference type="SMART" id="SM00345">
    <property type="entry name" value="HTH_GNTR"/>
    <property type="match status" value="1"/>
</dbReference>
<evidence type="ECO:0000313" key="8">
    <source>
        <dbReference type="Proteomes" id="UP000278036"/>
    </source>
</evidence>
<evidence type="ECO:0000256" key="2">
    <source>
        <dbReference type="ARBA" id="ARBA00023125"/>
    </source>
</evidence>
<dbReference type="Pfam" id="PF00392">
    <property type="entry name" value="GntR"/>
    <property type="match status" value="1"/>
</dbReference>
<dbReference type="PRINTS" id="PR00035">
    <property type="entry name" value="HTHGNTR"/>
</dbReference>
<dbReference type="InterPro" id="IPR011711">
    <property type="entry name" value="GntR_C"/>
</dbReference>
<dbReference type="Proteomes" id="UP000274097">
    <property type="component" value="Unassembled WGS sequence"/>
</dbReference>
<dbReference type="InParanoid" id="A0A3A9JFU8"/>
<sequence>MVALRKETGGQPARASLVDGAYEALKEAIRNAVFAPGYQGSEGEIAAQLGMSRTPVHEAIIRLQEEGLVRVLPRRGVVVCAISPEDMREIYEVVVALETASAELIAEKPEAERGAIAGELAGVNAEMAEALARDDLVSWAGADGRFHQLLVERAGNRRLSRMFASIMDQSHRARMLTLRLRPRPGLSVEDHAAVVEAIRQGDPRRARDSARAHRIRARDQILPLLSQLGMRHL</sequence>
<organism evidence="5 8">
    <name type="scientific">Teichococcus wenyumeiae</name>
    <dbReference type="NCBI Taxonomy" id="2478470"/>
    <lineage>
        <taxon>Bacteria</taxon>
        <taxon>Pseudomonadati</taxon>
        <taxon>Pseudomonadota</taxon>
        <taxon>Alphaproteobacteria</taxon>
        <taxon>Acetobacterales</taxon>
        <taxon>Roseomonadaceae</taxon>
        <taxon>Roseomonas</taxon>
    </lineage>
</organism>
<dbReference type="InterPro" id="IPR000524">
    <property type="entry name" value="Tscrpt_reg_HTH_GntR"/>
</dbReference>
<keyword evidence="1" id="KW-0805">Transcription regulation</keyword>
<dbReference type="SMART" id="SM00895">
    <property type="entry name" value="FCD"/>
    <property type="match status" value="1"/>
</dbReference>
<dbReference type="InterPro" id="IPR036390">
    <property type="entry name" value="WH_DNA-bd_sf"/>
</dbReference>
<keyword evidence="3" id="KW-0804">Transcription</keyword>
<dbReference type="PANTHER" id="PTHR43537">
    <property type="entry name" value="TRANSCRIPTIONAL REGULATOR, GNTR FAMILY"/>
    <property type="match status" value="1"/>
</dbReference>
<evidence type="ECO:0000259" key="4">
    <source>
        <dbReference type="PROSITE" id="PS50949"/>
    </source>
</evidence>
<accession>A0A3A9JFU8</accession>
<evidence type="ECO:0000313" key="5">
    <source>
        <dbReference type="EMBL" id="RKK05462.1"/>
    </source>
</evidence>
<dbReference type="OrthoDB" id="7260290at2"/>
<gene>
    <name evidence="5" type="ORF">D6Z83_04270</name>
    <name evidence="6" type="ORF">EBE87_19355</name>
</gene>
<dbReference type="InterPro" id="IPR036388">
    <property type="entry name" value="WH-like_DNA-bd_sf"/>
</dbReference>
<dbReference type="SUPFAM" id="SSF46785">
    <property type="entry name" value="Winged helix' DNA-binding domain"/>
    <property type="match status" value="1"/>
</dbReference>
<keyword evidence="2" id="KW-0238">DNA-binding</keyword>
<protein>
    <submittedName>
        <fullName evidence="6">FCD domain-containing protein</fullName>
    </submittedName>
    <submittedName>
        <fullName evidence="5">GntR family transcriptional regulator</fullName>
    </submittedName>
</protein>
<evidence type="ECO:0000256" key="1">
    <source>
        <dbReference type="ARBA" id="ARBA00023015"/>
    </source>
</evidence>
<proteinExistence type="predicted"/>
<evidence type="ECO:0000256" key="3">
    <source>
        <dbReference type="ARBA" id="ARBA00023163"/>
    </source>
</evidence>
<name>A0A3A9JFU8_9PROT</name>
<dbReference type="SUPFAM" id="SSF48008">
    <property type="entry name" value="GntR ligand-binding domain-like"/>
    <property type="match status" value="1"/>
</dbReference>
<dbReference type="Gene3D" id="1.20.120.530">
    <property type="entry name" value="GntR ligand-binding domain-like"/>
    <property type="match status" value="1"/>
</dbReference>
<dbReference type="PROSITE" id="PS50949">
    <property type="entry name" value="HTH_GNTR"/>
    <property type="match status" value="1"/>
</dbReference>
<dbReference type="GO" id="GO:0003677">
    <property type="term" value="F:DNA binding"/>
    <property type="evidence" value="ECO:0007669"/>
    <property type="project" value="UniProtKB-KW"/>
</dbReference>
<dbReference type="EMBL" id="RAQU01000016">
    <property type="protein sequence ID" value="RKK05462.1"/>
    <property type="molecule type" value="Genomic_DNA"/>
</dbReference>
<dbReference type="InterPro" id="IPR008920">
    <property type="entry name" value="TF_FadR/GntR_C"/>
</dbReference>